<name>A0ACB8ZNR6_CICIN</name>
<comment type="caution">
    <text evidence="1">The sequence shown here is derived from an EMBL/GenBank/DDBJ whole genome shotgun (WGS) entry which is preliminary data.</text>
</comment>
<dbReference type="EMBL" id="CM042016">
    <property type="protein sequence ID" value="KAI3699136.1"/>
    <property type="molecule type" value="Genomic_DNA"/>
</dbReference>
<accession>A0ACB8ZNR6</accession>
<protein>
    <submittedName>
        <fullName evidence="1">Uncharacterized protein</fullName>
    </submittedName>
</protein>
<keyword evidence="2" id="KW-1185">Reference proteome</keyword>
<reference evidence="1 2" key="2">
    <citation type="journal article" date="2022" name="Mol. Ecol. Resour.">
        <title>The genomes of chicory, endive, great burdock and yacon provide insights into Asteraceae paleo-polyploidization history and plant inulin production.</title>
        <authorList>
            <person name="Fan W."/>
            <person name="Wang S."/>
            <person name="Wang H."/>
            <person name="Wang A."/>
            <person name="Jiang F."/>
            <person name="Liu H."/>
            <person name="Zhao H."/>
            <person name="Xu D."/>
            <person name="Zhang Y."/>
        </authorList>
    </citation>
    <scope>NUCLEOTIDE SEQUENCE [LARGE SCALE GENOMIC DNA]</scope>
    <source>
        <strain evidence="2">cv. Punajuju</strain>
        <tissue evidence="1">Leaves</tissue>
    </source>
</reference>
<proteinExistence type="predicted"/>
<reference evidence="2" key="1">
    <citation type="journal article" date="2022" name="Mol. Ecol. Resour.">
        <title>The genomes of chicory, endive, great burdock and yacon provide insights into Asteraceae palaeo-polyploidization history and plant inulin production.</title>
        <authorList>
            <person name="Fan W."/>
            <person name="Wang S."/>
            <person name="Wang H."/>
            <person name="Wang A."/>
            <person name="Jiang F."/>
            <person name="Liu H."/>
            <person name="Zhao H."/>
            <person name="Xu D."/>
            <person name="Zhang Y."/>
        </authorList>
    </citation>
    <scope>NUCLEOTIDE SEQUENCE [LARGE SCALE GENOMIC DNA]</scope>
    <source>
        <strain evidence="2">cv. Punajuju</strain>
    </source>
</reference>
<evidence type="ECO:0000313" key="2">
    <source>
        <dbReference type="Proteomes" id="UP001055811"/>
    </source>
</evidence>
<evidence type="ECO:0000313" key="1">
    <source>
        <dbReference type="EMBL" id="KAI3699136.1"/>
    </source>
</evidence>
<sequence length="751" mass="81792">MAVTKKLVVAVEGTAALGPHWRTIVSGYLEKVIRIAAKIAPSACLVQRSGWTKNMNMFLEWLSAINFSGGGFSDAAIAEGLAEVLMMLPSVHGSQNHERHCILVAASNPYPLPTPVYIGMHSESPLSDAETVAKYFKQCLVSLSVICPRQLSKLNAIYNAAKGNTSKIDPTIGILKNPNYLVLISESFMEARAALSQPEITNLPSSQTPIEVDVTPVSGPPQASVSPGFFELQPKIPPATETSTVSVMESAETISPLSTSQEMTSSRNDNVENSKSVVSAIAKITKKPSSGNPNISKITNRGMTSSLPLKSAGQAESATLPETSNDNVATNVGPPQQRYVKLWEGNLTVERQGQDVFITKLQAYRNTKASDSLAKDWPSTMQINRLVPEDEIKNNKKPSGKVDYLVFIAMNEHSTFLGRMKEKKLSLVITLPSQTLLLSVSADKASRLVGMLLPQKIKPPSEFESSVEKKQSKITQQFHQQMADTKQLVLVVEGTAAMGPYWRTIVSDYLEKIIRSFCEDSVNNSWLPDSPIVELALVNYNFHGAYSCAYISFSIIININEIDMRVYLIHQVSYAFVMQLACPGRNFCHAGIAEGLAEALMMFHSVPGSQNNQRHCILVAASNPYPLPTPVYKPPDYIGMQTGSVLSDVVTVAQSFPRCLVSLSVISPWELRRFKAIFNAANENAAAIGNLKNPNHLVLISESFMEARAALTQPEIIEVPSPDSSMASAQDSSASPPFQEMTSSDGTNDAY</sequence>
<gene>
    <name evidence="1" type="ORF">L2E82_43198</name>
</gene>
<organism evidence="1 2">
    <name type="scientific">Cichorium intybus</name>
    <name type="common">Chicory</name>
    <dbReference type="NCBI Taxonomy" id="13427"/>
    <lineage>
        <taxon>Eukaryota</taxon>
        <taxon>Viridiplantae</taxon>
        <taxon>Streptophyta</taxon>
        <taxon>Embryophyta</taxon>
        <taxon>Tracheophyta</taxon>
        <taxon>Spermatophyta</taxon>
        <taxon>Magnoliopsida</taxon>
        <taxon>eudicotyledons</taxon>
        <taxon>Gunneridae</taxon>
        <taxon>Pentapetalae</taxon>
        <taxon>asterids</taxon>
        <taxon>campanulids</taxon>
        <taxon>Asterales</taxon>
        <taxon>Asteraceae</taxon>
        <taxon>Cichorioideae</taxon>
        <taxon>Cichorieae</taxon>
        <taxon>Cichoriinae</taxon>
        <taxon>Cichorium</taxon>
    </lineage>
</organism>
<dbReference type="Proteomes" id="UP001055811">
    <property type="component" value="Linkage Group LG08"/>
</dbReference>